<name>A0ABS4DXN7_9HYPH</name>
<dbReference type="SUPFAM" id="SSF54909">
    <property type="entry name" value="Dimeric alpha+beta barrel"/>
    <property type="match status" value="1"/>
</dbReference>
<dbReference type="RefSeq" id="WP_209944181.1">
    <property type="nucleotide sequence ID" value="NZ_JAGGJU010000004.1"/>
</dbReference>
<evidence type="ECO:0000313" key="2">
    <source>
        <dbReference type="Proteomes" id="UP000759443"/>
    </source>
</evidence>
<organism evidence="1 2">
    <name type="scientific">Rhizobium halophytocola</name>
    <dbReference type="NCBI Taxonomy" id="735519"/>
    <lineage>
        <taxon>Bacteria</taxon>
        <taxon>Pseudomonadati</taxon>
        <taxon>Pseudomonadota</taxon>
        <taxon>Alphaproteobacteria</taxon>
        <taxon>Hyphomicrobiales</taxon>
        <taxon>Rhizobiaceae</taxon>
        <taxon>Rhizobium/Agrobacterium group</taxon>
        <taxon>Rhizobium</taxon>
    </lineage>
</organism>
<accession>A0ABS4DXN7</accession>
<keyword evidence="2" id="KW-1185">Reference proteome</keyword>
<dbReference type="EMBL" id="JAGGJU010000004">
    <property type="protein sequence ID" value="MBP1850462.1"/>
    <property type="molecule type" value="Genomic_DNA"/>
</dbReference>
<dbReference type="Proteomes" id="UP000759443">
    <property type="component" value="Unassembled WGS sequence"/>
</dbReference>
<gene>
    <name evidence="1" type="ORF">J2Z17_001896</name>
</gene>
<proteinExistence type="predicted"/>
<protein>
    <recommendedName>
        <fullName evidence="3">Antibiotic biosynthesis monooxygenase</fullName>
    </recommendedName>
</protein>
<comment type="caution">
    <text evidence="1">The sequence shown here is derived from an EMBL/GenBank/DDBJ whole genome shotgun (WGS) entry which is preliminary data.</text>
</comment>
<evidence type="ECO:0008006" key="3">
    <source>
        <dbReference type="Google" id="ProtNLM"/>
    </source>
</evidence>
<dbReference type="Gene3D" id="3.30.70.100">
    <property type="match status" value="1"/>
</dbReference>
<evidence type="ECO:0000313" key="1">
    <source>
        <dbReference type="EMBL" id="MBP1850462.1"/>
    </source>
</evidence>
<sequence>MMPPPDSGRSVFRLDTFLCPAAHVAAFAERLATIHGYVGTLDGCLYNRVLVAHGTPVVKIATLVEWRDAAAMAAAKTAMADFHAKEGFDPARFMAELEIIGEFGSYHDALYDGKTVT</sequence>
<dbReference type="InterPro" id="IPR011008">
    <property type="entry name" value="Dimeric_a/b-barrel"/>
</dbReference>
<reference evidence="1 2" key="1">
    <citation type="submission" date="2021-03" db="EMBL/GenBank/DDBJ databases">
        <title>Genomic Encyclopedia of Type Strains, Phase IV (KMG-IV): sequencing the most valuable type-strain genomes for metagenomic binning, comparative biology and taxonomic classification.</title>
        <authorList>
            <person name="Goeker M."/>
        </authorList>
    </citation>
    <scope>NUCLEOTIDE SEQUENCE [LARGE SCALE GENOMIC DNA]</scope>
    <source>
        <strain evidence="1 2">DSM 21600</strain>
    </source>
</reference>